<evidence type="ECO:0000313" key="3">
    <source>
        <dbReference type="Proteomes" id="UP000317593"/>
    </source>
</evidence>
<dbReference type="AlphaFoldDB" id="A0A521E3T3"/>
<accession>A0A521E3T3</accession>
<dbReference type="PROSITE" id="PS00430">
    <property type="entry name" value="TONB_DEPENDENT_REC_1"/>
    <property type="match status" value="1"/>
</dbReference>
<reference evidence="2 3" key="1">
    <citation type="submission" date="2017-05" db="EMBL/GenBank/DDBJ databases">
        <authorList>
            <person name="Varghese N."/>
            <person name="Submissions S."/>
        </authorList>
    </citation>
    <scope>NUCLEOTIDE SEQUENCE [LARGE SCALE GENOMIC DNA]</scope>
    <source>
        <strain evidence="2 3">DSM 21194</strain>
    </source>
</reference>
<evidence type="ECO:0000259" key="1">
    <source>
        <dbReference type="Pfam" id="PF26390"/>
    </source>
</evidence>
<name>A0A521E3T3_9BACT</name>
<dbReference type="Pfam" id="PF26390">
    <property type="entry name" value="MamS_MamX"/>
    <property type="match status" value="1"/>
</dbReference>
<protein>
    <recommendedName>
        <fullName evidence="1">Magnetosome protein MamS/MamX domain-containing protein</fullName>
    </recommendedName>
</protein>
<dbReference type="RefSeq" id="WP_142715239.1">
    <property type="nucleotide sequence ID" value="NZ_FXTH01000013.1"/>
</dbReference>
<dbReference type="EMBL" id="FXTH01000013">
    <property type="protein sequence ID" value="SMO78608.1"/>
    <property type="molecule type" value="Genomic_DNA"/>
</dbReference>
<keyword evidence="3" id="KW-1185">Reference proteome</keyword>
<gene>
    <name evidence="2" type="ORF">SAMN06265218_11333</name>
</gene>
<dbReference type="OrthoDB" id="5455132at2"/>
<proteinExistence type="predicted"/>
<dbReference type="Proteomes" id="UP000317593">
    <property type="component" value="Unassembled WGS sequence"/>
</dbReference>
<dbReference type="InterPro" id="IPR010916">
    <property type="entry name" value="TonB_box_CS"/>
</dbReference>
<feature type="domain" description="Magnetosome protein MamS/MamX" evidence="1">
    <location>
        <begin position="46"/>
        <end position="131"/>
    </location>
</feature>
<organism evidence="2 3">
    <name type="scientific">Fodinibius sediminis</name>
    <dbReference type="NCBI Taxonomy" id="1214077"/>
    <lineage>
        <taxon>Bacteria</taxon>
        <taxon>Pseudomonadati</taxon>
        <taxon>Balneolota</taxon>
        <taxon>Balneolia</taxon>
        <taxon>Balneolales</taxon>
        <taxon>Balneolaceae</taxon>
        <taxon>Fodinibius</taxon>
    </lineage>
</organism>
<evidence type="ECO:0000313" key="2">
    <source>
        <dbReference type="EMBL" id="SMO78608.1"/>
    </source>
</evidence>
<dbReference type="InterPro" id="IPR058837">
    <property type="entry name" value="MamS_MamX_dom"/>
</dbReference>
<sequence>MKPLFTSFSLTLIICLITVPTLWAQRGMGRGQDAMQSYTRPFDTTTVETISGEVMEVTYTAKNRKAITTGVHLLLQTGEETVPVHLGPAWFIDRQEPFNKGDTITVTGSRITFNNDQAIIASQIVRNQMTLQLRNREGYPLWKGWRRSQGVSN</sequence>